<dbReference type="AlphaFoldDB" id="A0A9J7BL76"/>
<gene>
    <name evidence="2" type="ORF">MOP44_18320</name>
</gene>
<sequence length="124" mass="13657">MRGVVLVFATATLLAIAQEAPPGSPDRPLIDPVLSKPPDKNAQMQMQQQQQTKKASYEAANTERRRQIADDSSKILELATELKKEVDKTDKDTLSINVIRKAEMIEKLAKGVREKMKLTAGGPS</sequence>
<dbReference type="Proteomes" id="UP001059380">
    <property type="component" value="Chromosome"/>
</dbReference>
<protein>
    <submittedName>
        <fullName evidence="2">Uncharacterized protein</fullName>
    </submittedName>
</protein>
<dbReference type="EMBL" id="CP093313">
    <property type="protein sequence ID" value="UWZ82522.1"/>
    <property type="molecule type" value="Genomic_DNA"/>
</dbReference>
<dbReference type="KEGG" id="orp:MOP44_18320"/>
<proteinExistence type="predicted"/>
<reference evidence="2" key="1">
    <citation type="submission" date="2021-04" db="EMBL/GenBank/DDBJ databases">
        <title>Phylogenetic analysis of Acidobacteriaceae.</title>
        <authorList>
            <person name="Qiu L."/>
            <person name="Zhang Q."/>
        </authorList>
    </citation>
    <scope>NUCLEOTIDE SEQUENCE</scope>
    <source>
        <strain evidence="2">DSM 25168</strain>
    </source>
</reference>
<accession>A0A9J7BL76</accession>
<evidence type="ECO:0000313" key="3">
    <source>
        <dbReference type="Proteomes" id="UP001059380"/>
    </source>
</evidence>
<evidence type="ECO:0000256" key="1">
    <source>
        <dbReference type="SAM" id="MobiDB-lite"/>
    </source>
</evidence>
<feature type="region of interest" description="Disordered" evidence="1">
    <location>
        <begin position="19"/>
        <end position="66"/>
    </location>
</feature>
<evidence type="ECO:0000313" key="2">
    <source>
        <dbReference type="EMBL" id="UWZ82522.1"/>
    </source>
</evidence>
<keyword evidence="3" id="KW-1185">Reference proteome</keyword>
<organism evidence="2 3">
    <name type="scientific">Occallatibacter riparius</name>
    <dbReference type="NCBI Taxonomy" id="1002689"/>
    <lineage>
        <taxon>Bacteria</taxon>
        <taxon>Pseudomonadati</taxon>
        <taxon>Acidobacteriota</taxon>
        <taxon>Terriglobia</taxon>
        <taxon>Terriglobales</taxon>
        <taxon>Acidobacteriaceae</taxon>
        <taxon>Occallatibacter</taxon>
    </lineage>
</organism>
<dbReference type="RefSeq" id="WP_260791706.1">
    <property type="nucleotide sequence ID" value="NZ_CP093313.1"/>
</dbReference>
<name>A0A9J7BL76_9BACT</name>